<gene>
    <name evidence="10" type="ORF">FBF83_14000</name>
</gene>
<feature type="transmembrane region" description="Helical" evidence="9">
    <location>
        <begin position="142"/>
        <end position="169"/>
    </location>
</feature>
<dbReference type="SUPFAM" id="SSF81343">
    <property type="entry name" value="Fumarate reductase respiratory complex transmembrane subunits"/>
    <property type="match status" value="1"/>
</dbReference>
<evidence type="ECO:0000256" key="2">
    <source>
        <dbReference type="ARBA" id="ARBA00022617"/>
    </source>
</evidence>
<reference evidence="10 11" key="1">
    <citation type="submission" date="2019-04" db="EMBL/GenBank/DDBJ databases">
        <title>Genome sequence of Bacillus hwajinpoensis strain Y2.</title>
        <authorList>
            <person name="Fair J.L."/>
            <person name="Maclea K.S."/>
        </authorList>
    </citation>
    <scope>NUCLEOTIDE SEQUENCE [LARGE SCALE GENOMIC DNA]</scope>
    <source>
        <strain evidence="10 11">Y2</strain>
    </source>
</reference>
<name>A0A4U1MH91_9BACL</name>
<dbReference type="Proteomes" id="UP000310541">
    <property type="component" value="Unassembled WGS sequence"/>
</dbReference>
<keyword evidence="7 9" id="KW-0472">Membrane</keyword>
<dbReference type="PIRSF" id="PIRSF000170">
    <property type="entry name" value="Succ_dh_cyt_b558"/>
    <property type="match status" value="1"/>
</dbReference>
<dbReference type="CDD" id="cd03497">
    <property type="entry name" value="SQR_TypeB_1_TM"/>
    <property type="match status" value="1"/>
</dbReference>
<feature type="transmembrane region" description="Helical" evidence="9">
    <location>
        <begin position="181"/>
        <end position="201"/>
    </location>
</feature>
<feature type="transmembrane region" description="Helical" evidence="9">
    <location>
        <begin position="54"/>
        <end position="76"/>
    </location>
</feature>
<comment type="caution">
    <text evidence="10">The sequence shown here is derived from an EMBL/GenBank/DDBJ whole genome shotgun (WGS) entry which is preliminary data.</text>
</comment>
<evidence type="ECO:0000256" key="3">
    <source>
        <dbReference type="ARBA" id="ARBA00022692"/>
    </source>
</evidence>
<evidence type="ECO:0000256" key="9">
    <source>
        <dbReference type="SAM" id="Phobius"/>
    </source>
</evidence>
<keyword evidence="2 8" id="KW-0349">Heme</keyword>
<evidence type="ECO:0000313" key="10">
    <source>
        <dbReference type="EMBL" id="TKD70343.1"/>
    </source>
</evidence>
<keyword evidence="6 8" id="KW-0408">Iron</keyword>
<organism evidence="10 11">
    <name type="scientific">Guptibacillus hwajinpoensis</name>
    <dbReference type="NCBI Taxonomy" id="208199"/>
    <lineage>
        <taxon>Bacteria</taxon>
        <taxon>Bacillati</taxon>
        <taxon>Bacillota</taxon>
        <taxon>Bacilli</taxon>
        <taxon>Bacillales</taxon>
        <taxon>Guptibacillaceae</taxon>
        <taxon>Guptibacillus</taxon>
    </lineage>
</organism>
<comment type="subcellular location">
    <subcellularLocation>
        <location evidence="1">Membrane</location>
    </subcellularLocation>
</comment>
<keyword evidence="3 9" id="KW-0812">Transmembrane</keyword>
<keyword evidence="4 8" id="KW-0479">Metal-binding</keyword>
<evidence type="ECO:0000256" key="5">
    <source>
        <dbReference type="ARBA" id="ARBA00022989"/>
    </source>
</evidence>
<dbReference type="GO" id="GO:0016020">
    <property type="term" value="C:membrane"/>
    <property type="evidence" value="ECO:0007669"/>
    <property type="project" value="UniProtKB-SubCell"/>
</dbReference>
<feature type="binding site" description="axial binding residue" evidence="8">
    <location>
        <position position="28"/>
    </location>
    <ligand>
        <name>heme</name>
        <dbReference type="ChEBI" id="CHEBI:30413"/>
    </ligand>
    <ligandPart>
        <name>Fe</name>
        <dbReference type="ChEBI" id="CHEBI:18248"/>
    </ligandPart>
</feature>
<dbReference type="OrthoDB" id="9789209at2"/>
<dbReference type="InterPro" id="IPR000701">
    <property type="entry name" value="SuccDH_FuR_B_TM-su"/>
</dbReference>
<sequence length="202" mass="23129">MAASRDFVSRKLHSLLGVIPLGLYVTQHLTVNYFATRGPEDFNAAAHFMESLPYRYLLEIFVIFLPLLFHAIYGVFIAFQSKNNVSTYGYLRNWMFYLQRISGVIVLIFVTWHVWQTRIQAAMGAEVNYQMMADILSNPGMMIFYIVGVVGTVFHFANGLWSFFVSWGLTVTPKSQRAMTYVTMIIFLALSFVGIRALFAFV</sequence>
<dbReference type="NCBIfam" id="TIGR02046">
    <property type="entry name" value="sdhC_b558_fam"/>
    <property type="match status" value="1"/>
</dbReference>
<evidence type="ECO:0000256" key="8">
    <source>
        <dbReference type="PIRSR" id="PIRSR000170-1"/>
    </source>
</evidence>
<feature type="binding site" description="axial binding residue" evidence="8">
    <location>
        <position position="70"/>
    </location>
    <ligand>
        <name>heme</name>
        <dbReference type="ChEBI" id="CHEBI:30413"/>
    </ligand>
    <ligandPart>
        <name>Fe</name>
        <dbReference type="ChEBI" id="CHEBI:18248"/>
    </ligandPart>
</feature>
<feature type="transmembrane region" description="Helical" evidence="9">
    <location>
        <begin position="97"/>
        <end position="115"/>
    </location>
</feature>
<dbReference type="InterPro" id="IPR034804">
    <property type="entry name" value="SQR/QFR_C/D"/>
</dbReference>
<dbReference type="Gene3D" id="1.20.1300.10">
    <property type="entry name" value="Fumarate reductase/succinate dehydrogenase, transmembrane subunit"/>
    <property type="match status" value="1"/>
</dbReference>
<dbReference type="RefSeq" id="WP_136947748.1">
    <property type="nucleotide sequence ID" value="NZ_SWFM01000003.1"/>
</dbReference>
<dbReference type="GO" id="GO:0046872">
    <property type="term" value="F:metal ion binding"/>
    <property type="evidence" value="ECO:0007669"/>
    <property type="project" value="UniProtKB-KW"/>
</dbReference>
<evidence type="ECO:0000256" key="6">
    <source>
        <dbReference type="ARBA" id="ARBA00023004"/>
    </source>
</evidence>
<proteinExistence type="predicted"/>
<evidence type="ECO:0000256" key="4">
    <source>
        <dbReference type="ARBA" id="ARBA00022723"/>
    </source>
</evidence>
<keyword evidence="5 9" id="KW-1133">Transmembrane helix</keyword>
<dbReference type="Pfam" id="PF01127">
    <property type="entry name" value="Sdh_cyt"/>
    <property type="match status" value="1"/>
</dbReference>
<accession>A0A4U1MH91</accession>
<feature type="binding site" description="axial binding residue" evidence="8">
    <location>
        <position position="113"/>
    </location>
    <ligand>
        <name>heme</name>
        <dbReference type="ChEBI" id="CHEBI:30413"/>
    </ligand>
    <ligandPart>
        <name>Fe</name>
        <dbReference type="ChEBI" id="CHEBI:18248"/>
    </ligandPart>
</feature>
<dbReference type="InterPro" id="IPR011138">
    <property type="entry name" value="Cytochrome_b-558"/>
</dbReference>
<protein>
    <submittedName>
        <fullName evidence="10">Succinate dehydrogenase</fullName>
    </submittedName>
</protein>
<evidence type="ECO:0000256" key="7">
    <source>
        <dbReference type="ARBA" id="ARBA00023136"/>
    </source>
</evidence>
<feature type="transmembrane region" description="Helical" evidence="9">
    <location>
        <begin position="12"/>
        <end position="34"/>
    </location>
</feature>
<dbReference type="EMBL" id="SWFM01000003">
    <property type="protein sequence ID" value="TKD70343.1"/>
    <property type="molecule type" value="Genomic_DNA"/>
</dbReference>
<dbReference type="AlphaFoldDB" id="A0A4U1MH91"/>
<dbReference type="InterPro" id="IPR016002">
    <property type="entry name" value="Succ_DH_cyt_b558_Firmicute"/>
</dbReference>
<evidence type="ECO:0000256" key="1">
    <source>
        <dbReference type="ARBA" id="ARBA00004370"/>
    </source>
</evidence>
<evidence type="ECO:0000313" key="11">
    <source>
        <dbReference type="Proteomes" id="UP000310541"/>
    </source>
</evidence>
<feature type="binding site" description="axial binding residue" evidence="8">
    <location>
        <position position="155"/>
    </location>
    <ligand>
        <name>heme</name>
        <dbReference type="ChEBI" id="CHEBI:30413"/>
    </ligand>
    <ligandPart>
        <name>Fe</name>
        <dbReference type="ChEBI" id="CHEBI:18248"/>
    </ligandPart>
</feature>